<dbReference type="RefSeq" id="WP_278100702.1">
    <property type="nucleotide sequence ID" value="NZ_CP091092.1"/>
</dbReference>
<dbReference type="EMBL" id="CP091092">
    <property type="protein sequence ID" value="WFN37862.1"/>
    <property type="molecule type" value="Genomic_DNA"/>
</dbReference>
<proteinExistence type="predicted"/>
<organism evidence="1 2">
    <name type="scientific">Methanomicrobium antiquum</name>
    <dbReference type="NCBI Taxonomy" id="487686"/>
    <lineage>
        <taxon>Archaea</taxon>
        <taxon>Methanobacteriati</taxon>
        <taxon>Methanobacteriota</taxon>
        <taxon>Stenosarchaea group</taxon>
        <taxon>Methanomicrobia</taxon>
        <taxon>Methanomicrobiales</taxon>
        <taxon>Methanomicrobiaceae</taxon>
        <taxon>Methanomicrobium</taxon>
    </lineage>
</organism>
<dbReference type="AlphaFoldDB" id="A0AAF0FSL1"/>
<dbReference type="GeneID" id="79949856"/>
<dbReference type="Gene3D" id="1.10.3070.10">
    <property type="entry name" value="EhaM-like"/>
    <property type="match status" value="1"/>
</dbReference>
<dbReference type="Proteomes" id="UP001218895">
    <property type="component" value="Chromosome"/>
</dbReference>
<dbReference type="KEGG" id="manq:L1994_05620"/>
<protein>
    <submittedName>
        <fullName evidence="1">DUF1959 domain-containing protein</fullName>
    </submittedName>
</protein>
<reference evidence="1" key="1">
    <citation type="submission" date="2022-01" db="EMBL/GenBank/DDBJ databases">
        <title>Complete genome of Methanomicrobium antiquum DSM 21220.</title>
        <authorList>
            <person name="Chen S.-C."/>
            <person name="You Y.-T."/>
            <person name="Zhou Y.-Z."/>
            <person name="Lai M.-C."/>
        </authorList>
    </citation>
    <scope>NUCLEOTIDE SEQUENCE</scope>
    <source>
        <strain evidence="1">DSM 21220</strain>
    </source>
</reference>
<dbReference type="InterPro" id="IPR036606">
    <property type="entry name" value="EhaM-like_sf"/>
</dbReference>
<dbReference type="InterPro" id="IPR012056">
    <property type="entry name" value="NiFe_EhaM"/>
</dbReference>
<dbReference type="SUPFAM" id="SSF101332">
    <property type="entry name" value="Hypothetical protein MTH393"/>
    <property type="match status" value="1"/>
</dbReference>
<evidence type="ECO:0000313" key="1">
    <source>
        <dbReference type="EMBL" id="WFN37862.1"/>
    </source>
</evidence>
<evidence type="ECO:0000313" key="2">
    <source>
        <dbReference type="Proteomes" id="UP001218895"/>
    </source>
</evidence>
<name>A0AAF0FSL1_9EURY</name>
<accession>A0AAF0FSL1</accession>
<keyword evidence="2" id="KW-1185">Reference proteome</keyword>
<sequence>MINYIYEKDLFGMKYKIVSSPFHEKTIAQIADCLDMNVQEFRKILIERLDMSFLENIPARYNSWKIMSLKEEDPVTSGLCITLFSEYIPVLAHEDVLIIKEKVDSLIKSGIPEDEAVLKGKILIREIFLAWV</sequence>
<dbReference type="Pfam" id="PF09218">
    <property type="entry name" value="EhaM"/>
    <property type="match status" value="1"/>
</dbReference>
<gene>
    <name evidence="1" type="ORF">L1994_05620</name>
</gene>